<keyword evidence="2" id="KW-1133">Transmembrane helix</keyword>
<gene>
    <name evidence="3" type="ORF">ACFOYW_03530</name>
</gene>
<comment type="caution">
    <text evidence="3">The sequence shown here is derived from an EMBL/GenBank/DDBJ whole genome shotgun (WGS) entry which is preliminary data.</text>
</comment>
<keyword evidence="4" id="KW-1185">Reference proteome</keyword>
<evidence type="ECO:0008006" key="5">
    <source>
        <dbReference type="Google" id="ProtNLM"/>
    </source>
</evidence>
<dbReference type="RefSeq" id="WP_390227263.1">
    <property type="nucleotide sequence ID" value="NZ_JBHSCN010000002.1"/>
</dbReference>
<feature type="transmembrane region" description="Helical" evidence="2">
    <location>
        <begin position="90"/>
        <end position="109"/>
    </location>
</feature>
<accession>A0ABV8Q497</accession>
<organism evidence="3 4">
    <name type="scientific">Gryllotalpicola reticulitermitis</name>
    <dbReference type="NCBI Taxonomy" id="1184153"/>
    <lineage>
        <taxon>Bacteria</taxon>
        <taxon>Bacillati</taxon>
        <taxon>Actinomycetota</taxon>
        <taxon>Actinomycetes</taxon>
        <taxon>Micrococcales</taxon>
        <taxon>Microbacteriaceae</taxon>
        <taxon>Gryllotalpicola</taxon>
    </lineage>
</organism>
<evidence type="ECO:0000256" key="1">
    <source>
        <dbReference type="SAM" id="MobiDB-lite"/>
    </source>
</evidence>
<proteinExistence type="predicted"/>
<evidence type="ECO:0000256" key="2">
    <source>
        <dbReference type="SAM" id="Phobius"/>
    </source>
</evidence>
<dbReference type="Proteomes" id="UP001595900">
    <property type="component" value="Unassembled WGS sequence"/>
</dbReference>
<reference evidence="4" key="1">
    <citation type="journal article" date="2019" name="Int. J. Syst. Evol. Microbiol.">
        <title>The Global Catalogue of Microorganisms (GCM) 10K type strain sequencing project: providing services to taxonomists for standard genome sequencing and annotation.</title>
        <authorList>
            <consortium name="The Broad Institute Genomics Platform"/>
            <consortium name="The Broad Institute Genome Sequencing Center for Infectious Disease"/>
            <person name="Wu L."/>
            <person name="Ma J."/>
        </authorList>
    </citation>
    <scope>NUCLEOTIDE SEQUENCE [LARGE SCALE GENOMIC DNA]</scope>
    <source>
        <strain evidence="4">CGMCC 1.10363</strain>
    </source>
</reference>
<feature type="compositionally biased region" description="Low complexity" evidence="1">
    <location>
        <begin position="16"/>
        <end position="30"/>
    </location>
</feature>
<feature type="region of interest" description="Disordered" evidence="1">
    <location>
        <begin position="247"/>
        <end position="275"/>
    </location>
</feature>
<name>A0ABV8Q497_9MICO</name>
<evidence type="ECO:0000313" key="4">
    <source>
        <dbReference type="Proteomes" id="UP001595900"/>
    </source>
</evidence>
<keyword evidence="2" id="KW-0812">Transmembrane</keyword>
<evidence type="ECO:0000313" key="3">
    <source>
        <dbReference type="EMBL" id="MFC4242433.1"/>
    </source>
</evidence>
<feature type="region of interest" description="Disordered" evidence="1">
    <location>
        <begin position="1"/>
        <end position="59"/>
    </location>
</feature>
<sequence>MSTTELPSSFGEILSPGTAPTAPAADGATPSVPPADEPTQRRSRGSSRRAARPDPQAAPAVDLQLSAYPVARLLPPEVIANGKVRTTRTLMMVLVALVLLLALTASYGARVIAHGAQNELTGVEGQNSSVLAQESKYAPVRVQQSKVQLAKAAQQVGAASEIDWTDYFAKVYALLPAGVTVTDISGQTASPTTAVTQDSAPLAAGRAAIVTLTVTAPNATAIANATDAFQKLPGYADAVIGAMTQGGGSPGGGATTSGSATSGSAPGGSAAGARSATSSSWSASITISLTQAAFSGRYGAATK</sequence>
<dbReference type="EMBL" id="JBHSCN010000002">
    <property type="protein sequence ID" value="MFC4242433.1"/>
    <property type="molecule type" value="Genomic_DNA"/>
</dbReference>
<feature type="compositionally biased region" description="Basic residues" evidence="1">
    <location>
        <begin position="41"/>
        <end position="50"/>
    </location>
</feature>
<keyword evidence="2" id="KW-0472">Membrane</keyword>
<protein>
    <recommendedName>
        <fullName evidence="5">Fimbrial assembly protein (PilN)</fullName>
    </recommendedName>
</protein>